<reference evidence="3" key="1">
    <citation type="submission" date="2018-05" db="EMBL/GenBank/DDBJ databases">
        <authorList>
            <person name="Lanie J.A."/>
            <person name="Ng W.-L."/>
            <person name="Kazmierczak K.M."/>
            <person name="Andrzejewski T.M."/>
            <person name="Davidsen T.M."/>
            <person name="Wayne K.J."/>
            <person name="Tettelin H."/>
            <person name="Glass J.I."/>
            <person name="Rusch D."/>
            <person name="Podicherti R."/>
            <person name="Tsui H.-C.T."/>
            <person name="Winkler M.E."/>
        </authorList>
    </citation>
    <scope>NUCLEOTIDE SEQUENCE</scope>
</reference>
<dbReference type="GO" id="GO:0003735">
    <property type="term" value="F:structural constituent of ribosome"/>
    <property type="evidence" value="ECO:0007669"/>
    <property type="project" value="InterPro"/>
</dbReference>
<dbReference type="SUPFAM" id="SSF54565">
    <property type="entry name" value="Ribosomal protein S16"/>
    <property type="match status" value="1"/>
</dbReference>
<dbReference type="Pfam" id="PF00886">
    <property type="entry name" value="Ribosomal_S16"/>
    <property type="match status" value="1"/>
</dbReference>
<evidence type="ECO:0000256" key="1">
    <source>
        <dbReference type="ARBA" id="ARBA00022980"/>
    </source>
</evidence>
<dbReference type="PANTHER" id="PTHR12919:SF20">
    <property type="entry name" value="SMALL RIBOSOMAL SUBUNIT PROTEIN BS16M"/>
    <property type="match status" value="1"/>
</dbReference>
<dbReference type="AlphaFoldDB" id="A0A382TY16"/>
<dbReference type="EMBL" id="UINC01139807">
    <property type="protein sequence ID" value="SVD26582.1"/>
    <property type="molecule type" value="Genomic_DNA"/>
</dbReference>
<dbReference type="GO" id="GO:0006412">
    <property type="term" value="P:translation"/>
    <property type="evidence" value="ECO:0007669"/>
    <property type="project" value="InterPro"/>
</dbReference>
<dbReference type="NCBIfam" id="TIGR00002">
    <property type="entry name" value="S16"/>
    <property type="match status" value="1"/>
</dbReference>
<keyword evidence="1" id="KW-0689">Ribosomal protein</keyword>
<evidence type="ECO:0000256" key="2">
    <source>
        <dbReference type="ARBA" id="ARBA00023274"/>
    </source>
</evidence>
<protein>
    <recommendedName>
        <fullName evidence="4">30S ribosomal protein S16</fullName>
    </recommendedName>
</protein>
<dbReference type="InterPro" id="IPR023803">
    <property type="entry name" value="Ribosomal_bS16_dom_sf"/>
</dbReference>
<gene>
    <name evidence="3" type="ORF">METZ01_LOCUS379436</name>
</gene>
<evidence type="ECO:0000313" key="3">
    <source>
        <dbReference type="EMBL" id="SVD26582.1"/>
    </source>
</evidence>
<dbReference type="Gene3D" id="3.30.1320.10">
    <property type="match status" value="1"/>
</dbReference>
<proteinExistence type="inferred from homology"/>
<name>A0A382TY16_9ZZZZ</name>
<dbReference type="GO" id="GO:0005737">
    <property type="term" value="C:cytoplasm"/>
    <property type="evidence" value="ECO:0007669"/>
    <property type="project" value="UniProtKB-ARBA"/>
</dbReference>
<sequence>MVRIRLRRVGAKKRPFYRIVVADQRTSRNGAFIEQVGTYDPIPETPVININEQKILDWIKKGAQPSDSVTKILKTTGLMEKVNA</sequence>
<dbReference type="PANTHER" id="PTHR12919">
    <property type="entry name" value="30S RIBOSOMAL PROTEIN S16"/>
    <property type="match status" value="1"/>
</dbReference>
<evidence type="ECO:0008006" key="4">
    <source>
        <dbReference type="Google" id="ProtNLM"/>
    </source>
</evidence>
<dbReference type="GO" id="GO:0015935">
    <property type="term" value="C:small ribosomal subunit"/>
    <property type="evidence" value="ECO:0007669"/>
    <property type="project" value="TreeGrafter"/>
</dbReference>
<accession>A0A382TY16</accession>
<organism evidence="3">
    <name type="scientific">marine metagenome</name>
    <dbReference type="NCBI Taxonomy" id="408172"/>
    <lineage>
        <taxon>unclassified sequences</taxon>
        <taxon>metagenomes</taxon>
        <taxon>ecological metagenomes</taxon>
    </lineage>
</organism>
<dbReference type="InterPro" id="IPR000307">
    <property type="entry name" value="Ribosomal_bS16"/>
</dbReference>
<dbReference type="HAMAP" id="MF_00385">
    <property type="entry name" value="Ribosomal_bS16"/>
    <property type="match status" value="1"/>
</dbReference>
<keyword evidence="2" id="KW-0687">Ribonucleoprotein</keyword>